<dbReference type="Proteomes" id="UP001597402">
    <property type="component" value="Unassembled WGS sequence"/>
</dbReference>
<sequence length="224" mass="24430">MTSPETTRHGADEPSAVDQALGRLSPEAVRQGTGRSWADWLQALDAAGAGDWDHRAIVDHLESHHPEVSAWWQQSLAVAYERARGRRVVGQAPDAGRQIGVQRSVSVTPGRLWAVLTTQPDLWLGPGASVVFEPGRAYEVPPGQWGPGARGEVRVVKPGDRLRMTWQPEGWSEPATLQVALSPAAPGRTRVQAHLEHLPDVSVRETVRERLRAALERVARAAEA</sequence>
<evidence type="ECO:0000313" key="4">
    <source>
        <dbReference type="Proteomes" id="UP001597402"/>
    </source>
</evidence>
<organism evidence="3 4">
    <name type="scientific">Blastococcus deserti</name>
    <dbReference type="NCBI Taxonomy" id="2259033"/>
    <lineage>
        <taxon>Bacteria</taxon>
        <taxon>Bacillati</taxon>
        <taxon>Actinomycetota</taxon>
        <taxon>Actinomycetes</taxon>
        <taxon>Geodermatophilales</taxon>
        <taxon>Geodermatophilaceae</taxon>
        <taxon>Blastococcus</taxon>
    </lineage>
</organism>
<dbReference type="RefSeq" id="WP_376879678.1">
    <property type="nucleotide sequence ID" value="NZ_JBHUHP010000028.1"/>
</dbReference>
<dbReference type="InterPro" id="IPR023393">
    <property type="entry name" value="START-like_dom_sf"/>
</dbReference>
<comment type="caution">
    <text evidence="3">The sequence shown here is derived from an EMBL/GenBank/DDBJ whole genome shotgun (WGS) entry which is preliminary data.</text>
</comment>
<evidence type="ECO:0000256" key="1">
    <source>
        <dbReference type="ARBA" id="ARBA00006817"/>
    </source>
</evidence>
<accession>A0ABW4XE58</accession>
<dbReference type="Gene3D" id="3.30.530.20">
    <property type="match status" value="1"/>
</dbReference>
<gene>
    <name evidence="3" type="ORF">ACFSHS_19410</name>
</gene>
<protein>
    <submittedName>
        <fullName evidence="3">SRPBCC domain-containing protein</fullName>
    </submittedName>
</protein>
<keyword evidence="4" id="KW-1185">Reference proteome</keyword>
<feature type="domain" description="Activator of Hsp90 ATPase homologue 1/2-like C-terminal" evidence="2">
    <location>
        <begin position="107"/>
        <end position="217"/>
    </location>
</feature>
<dbReference type="Pfam" id="PF08327">
    <property type="entry name" value="AHSA1"/>
    <property type="match status" value="1"/>
</dbReference>
<dbReference type="CDD" id="cd07814">
    <property type="entry name" value="SRPBCC_CalC_Aha1-like"/>
    <property type="match status" value="1"/>
</dbReference>
<dbReference type="SUPFAM" id="SSF55961">
    <property type="entry name" value="Bet v1-like"/>
    <property type="match status" value="1"/>
</dbReference>
<evidence type="ECO:0000259" key="2">
    <source>
        <dbReference type="Pfam" id="PF08327"/>
    </source>
</evidence>
<name>A0ABW4XE58_9ACTN</name>
<dbReference type="EMBL" id="JBHUHP010000028">
    <property type="protein sequence ID" value="MFD2093735.1"/>
    <property type="molecule type" value="Genomic_DNA"/>
</dbReference>
<dbReference type="InterPro" id="IPR013538">
    <property type="entry name" value="ASHA1/2-like_C"/>
</dbReference>
<evidence type="ECO:0000313" key="3">
    <source>
        <dbReference type="EMBL" id="MFD2093735.1"/>
    </source>
</evidence>
<proteinExistence type="inferred from homology"/>
<reference evidence="4" key="1">
    <citation type="journal article" date="2019" name="Int. J. Syst. Evol. Microbiol.">
        <title>The Global Catalogue of Microorganisms (GCM) 10K type strain sequencing project: providing services to taxonomists for standard genome sequencing and annotation.</title>
        <authorList>
            <consortium name="The Broad Institute Genomics Platform"/>
            <consortium name="The Broad Institute Genome Sequencing Center for Infectious Disease"/>
            <person name="Wu L."/>
            <person name="Ma J."/>
        </authorList>
    </citation>
    <scope>NUCLEOTIDE SEQUENCE [LARGE SCALE GENOMIC DNA]</scope>
    <source>
        <strain evidence="4">JCM 3338</strain>
    </source>
</reference>
<comment type="similarity">
    <text evidence="1">Belongs to the AHA1 family.</text>
</comment>